<dbReference type="Proteomes" id="UP000198535">
    <property type="component" value="Unassembled WGS sequence"/>
</dbReference>
<organism evidence="2 3">
    <name type="scientific">Methanolobus profundi</name>
    <dbReference type="NCBI Taxonomy" id="487685"/>
    <lineage>
        <taxon>Archaea</taxon>
        <taxon>Methanobacteriati</taxon>
        <taxon>Methanobacteriota</taxon>
        <taxon>Stenosarchaea group</taxon>
        <taxon>Methanomicrobia</taxon>
        <taxon>Methanosarcinales</taxon>
        <taxon>Methanosarcinaceae</taxon>
        <taxon>Methanolobus</taxon>
    </lineage>
</organism>
<dbReference type="STRING" id="487685.SAMN04488696_2892"/>
<dbReference type="GO" id="GO:0051537">
    <property type="term" value="F:2 iron, 2 sulfur cluster binding"/>
    <property type="evidence" value="ECO:0007669"/>
    <property type="project" value="InterPro"/>
</dbReference>
<dbReference type="SUPFAM" id="SSF50022">
    <property type="entry name" value="ISP domain"/>
    <property type="match status" value="1"/>
</dbReference>
<gene>
    <name evidence="2" type="ORF">SAMN04488696_2892</name>
</gene>
<dbReference type="PROSITE" id="PS51257">
    <property type="entry name" value="PROKAR_LIPOPROTEIN"/>
    <property type="match status" value="1"/>
</dbReference>
<dbReference type="Pfam" id="PF10080">
    <property type="entry name" value="FtrD-like"/>
    <property type="match status" value="1"/>
</dbReference>
<evidence type="ECO:0000313" key="3">
    <source>
        <dbReference type="Proteomes" id="UP000198535"/>
    </source>
</evidence>
<dbReference type="EMBL" id="FOUJ01000008">
    <property type="protein sequence ID" value="SFM92522.1"/>
    <property type="molecule type" value="Genomic_DNA"/>
</dbReference>
<dbReference type="InterPro" id="IPR018758">
    <property type="entry name" value="FtrD-like"/>
</dbReference>
<evidence type="ECO:0000259" key="1">
    <source>
        <dbReference type="Pfam" id="PF10080"/>
    </source>
</evidence>
<keyword evidence="3" id="KW-1185">Reference proteome</keyword>
<sequence length="164" mass="17248">MNRKMVFVSLLAILVSLSALGCIGSNDPASAGSSEPVKGTWIESKVSGDTVSIPVSSVELYTNVHSKVNTEIGEVAIMAYMLDDEVVVRSNVCPPCGSIGFTLKDEVLICDACATVFDAATGDGIMGGCVAYPKENIPYTISDGNIVMKLDDVVTAHRDTVKVN</sequence>
<feature type="domain" description="Membrane iron-sulfur containing protein FtrD-like" evidence="1">
    <location>
        <begin position="73"/>
        <end position="155"/>
    </location>
</feature>
<dbReference type="InterPro" id="IPR036922">
    <property type="entry name" value="Rieske_2Fe-2S_sf"/>
</dbReference>
<evidence type="ECO:0000313" key="2">
    <source>
        <dbReference type="EMBL" id="SFM92522.1"/>
    </source>
</evidence>
<protein>
    <submittedName>
        <fullName evidence="2">Predicted membrane protein</fullName>
    </submittedName>
</protein>
<reference evidence="3" key="1">
    <citation type="submission" date="2016-10" db="EMBL/GenBank/DDBJ databases">
        <authorList>
            <person name="Varghese N."/>
            <person name="Submissions S."/>
        </authorList>
    </citation>
    <scope>NUCLEOTIDE SEQUENCE [LARGE SCALE GENOMIC DNA]</scope>
    <source>
        <strain evidence="3">Mob M</strain>
    </source>
</reference>
<accession>A0A1I4UU66</accession>
<dbReference type="AlphaFoldDB" id="A0A1I4UU66"/>
<name>A0A1I4UU66_9EURY</name>
<proteinExistence type="predicted"/>